<name>X1A3G5_9ZZZZ</name>
<comment type="caution">
    <text evidence="2">The sequence shown here is derived from an EMBL/GenBank/DDBJ whole genome shotgun (WGS) entry which is preliminary data.</text>
</comment>
<proteinExistence type="predicted"/>
<feature type="non-terminal residue" evidence="2">
    <location>
        <position position="137"/>
    </location>
</feature>
<dbReference type="InterPro" id="IPR023577">
    <property type="entry name" value="CYTH_domain"/>
</dbReference>
<gene>
    <name evidence="2" type="ORF">S01H4_19149</name>
</gene>
<organism evidence="2">
    <name type="scientific">marine sediment metagenome</name>
    <dbReference type="NCBI Taxonomy" id="412755"/>
    <lineage>
        <taxon>unclassified sequences</taxon>
        <taxon>metagenomes</taxon>
        <taxon>ecological metagenomes</taxon>
    </lineage>
</organism>
<dbReference type="AlphaFoldDB" id="X1A3G5"/>
<accession>X1A3G5</accession>
<dbReference type="SUPFAM" id="SSF55154">
    <property type="entry name" value="CYTH-like phosphatases"/>
    <property type="match status" value="1"/>
</dbReference>
<dbReference type="InterPro" id="IPR033469">
    <property type="entry name" value="CYTH-like_dom_sf"/>
</dbReference>
<evidence type="ECO:0000259" key="1">
    <source>
        <dbReference type="PROSITE" id="PS51707"/>
    </source>
</evidence>
<reference evidence="2" key="1">
    <citation type="journal article" date="2014" name="Front. Microbiol.">
        <title>High frequency of phylogenetically diverse reductive dehalogenase-homologous genes in deep subseafloor sedimentary metagenomes.</title>
        <authorList>
            <person name="Kawai M."/>
            <person name="Futagami T."/>
            <person name="Toyoda A."/>
            <person name="Takaki Y."/>
            <person name="Nishi S."/>
            <person name="Hori S."/>
            <person name="Arai W."/>
            <person name="Tsubouchi T."/>
            <person name="Morono Y."/>
            <person name="Uchiyama I."/>
            <person name="Ito T."/>
            <person name="Fujiyama A."/>
            <person name="Inagaki F."/>
            <person name="Takami H."/>
        </authorList>
    </citation>
    <scope>NUCLEOTIDE SEQUENCE</scope>
    <source>
        <strain evidence="2">Expedition CK06-06</strain>
    </source>
</reference>
<evidence type="ECO:0000313" key="2">
    <source>
        <dbReference type="EMBL" id="GAG54781.1"/>
    </source>
</evidence>
<dbReference type="Gene3D" id="2.40.320.10">
    <property type="entry name" value="Hypothetical Protein Pfu-838710-001"/>
    <property type="match status" value="1"/>
</dbReference>
<sequence length="137" mass="16232">MRYMKNIEVELKLQILDDAQIDKFLGGFQFVDKKRIVDTYLDTREGDLYKKGIFVRIRDNKKLDFKVNLADFRAQDRLSKHEHCNEFSFPLPLLEVSIAPINKISRILALKEILNPDLEEFKNKNNLIDSMIIDKFR</sequence>
<dbReference type="EMBL" id="BART01008521">
    <property type="protein sequence ID" value="GAG54781.1"/>
    <property type="molecule type" value="Genomic_DNA"/>
</dbReference>
<dbReference type="PROSITE" id="PS51707">
    <property type="entry name" value="CYTH"/>
    <property type="match status" value="1"/>
</dbReference>
<dbReference type="Pfam" id="PF01928">
    <property type="entry name" value="CYTH"/>
    <property type="match status" value="1"/>
</dbReference>
<feature type="domain" description="CYTH" evidence="1">
    <location>
        <begin position="6"/>
        <end position="137"/>
    </location>
</feature>
<protein>
    <recommendedName>
        <fullName evidence="1">CYTH domain-containing protein</fullName>
    </recommendedName>
</protein>